<evidence type="ECO:0000259" key="9">
    <source>
        <dbReference type="Pfam" id="PF02781"/>
    </source>
</evidence>
<keyword evidence="2 6" id="KW-0313">Glucose metabolism</keyword>
<dbReference type="InterPro" id="IPR036291">
    <property type="entry name" value="NAD(P)-bd_dom_sf"/>
</dbReference>
<sequence>MSTPRAEALVLFGITGDLARKSLLPALYRLVEQGRLTEPVVGVVRGDWTLDKVRQRAREAISARLPLDEKTFASLCELLRVAVVDYDDAGTFAGIAEQTDGLGHLAHYLAIPPSLFTTVAANLAAAGLNERARLVVEKPFGHDLASARELQDTLTRFFPEERLRRVDHFLGKDVIEDLLTFRTANTLMSAALTGPHVRGVQITMAEDFDVADRGSFYDAVGALQDVVQNHLLQTLAFLIMDRPAGDDPVAILDAKAEVLRTVRAVLPADYVRGQYAGYRDVAGVKPDSTTETYAALRLYVDDERWSGVPFTIRAGKSMAAKTLEIVIELQPAGGSPANLIRFRLDPNPGVTFDLLAKSAGGDGTDPVAATLDFACLSGDDVRAYTHILEDAVTGDPHRFSRMDIVEECWRIVGDILGPPGAPVVYRPGTWGPEEADRLTRDGRWSPLENAPR</sequence>
<feature type="domain" description="Glucose-6-phosphate dehydrogenase C-terminal" evidence="9">
    <location>
        <begin position="180"/>
        <end position="441"/>
    </location>
</feature>
<feature type="domain" description="Glucose-6-phosphate dehydrogenase NAD-binding" evidence="8">
    <location>
        <begin position="10"/>
        <end position="176"/>
    </location>
</feature>
<dbReference type="GO" id="GO:0005829">
    <property type="term" value="C:cytosol"/>
    <property type="evidence" value="ECO:0007669"/>
    <property type="project" value="TreeGrafter"/>
</dbReference>
<dbReference type="Gene3D" id="3.40.50.720">
    <property type="entry name" value="NAD(P)-binding Rossmann-like Domain"/>
    <property type="match status" value="1"/>
</dbReference>
<dbReference type="UniPathway" id="UPA00115">
    <property type="reaction ID" value="UER00408"/>
</dbReference>
<comment type="catalytic activity">
    <reaction evidence="6">
        <text>D-glucose 6-phosphate + NADP(+) = 6-phospho-D-glucono-1,5-lactone + NADPH + H(+)</text>
        <dbReference type="Rhea" id="RHEA:15841"/>
        <dbReference type="ChEBI" id="CHEBI:15378"/>
        <dbReference type="ChEBI" id="CHEBI:57783"/>
        <dbReference type="ChEBI" id="CHEBI:57955"/>
        <dbReference type="ChEBI" id="CHEBI:58349"/>
        <dbReference type="ChEBI" id="CHEBI:61548"/>
        <dbReference type="EC" id="1.1.1.49"/>
    </reaction>
</comment>
<comment type="function">
    <text evidence="6">Catalyzes the oxidation of glucose 6-phosphate to 6-phosphogluconolactone.</text>
</comment>
<dbReference type="SUPFAM" id="SSF51735">
    <property type="entry name" value="NAD(P)-binding Rossmann-fold domains"/>
    <property type="match status" value="1"/>
</dbReference>
<dbReference type="Gene3D" id="3.30.360.10">
    <property type="entry name" value="Dihydrodipicolinate Reductase, domain 2"/>
    <property type="match status" value="1"/>
</dbReference>
<dbReference type="SUPFAM" id="SSF55347">
    <property type="entry name" value="Glyceraldehyde-3-phosphate dehydrogenase-like, C-terminal domain"/>
    <property type="match status" value="1"/>
</dbReference>
<dbReference type="EC" id="1.1.1.49" evidence="6"/>
<evidence type="ECO:0000256" key="6">
    <source>
        <dbReference type="HAMAP-Rule" id="MF_00966"/>
    </source>
</evidence>
<dbReference type="Proteomes" id="UP000530928">
    <property type="component" value="Unassembled WGS sequence"/>
</dbReference>
<dbReference type="GO" id="GO:0009051">
    <property type="term" value="P:pentose-phosphate shunt, oxidative branch"/>
    <property type="evidence" value="ECO:0007669"/>
    <property type="project" value="TreeGrafter"/>
</dbReference>
<gene>
    <name evidence="6" type="primary">zwf</name>
    <name evidence="10" type="ORF">HNR30_001510</name>
</gene>
<organism evidence="10 11">
    <name type="scientific">Nonomuraea soli</name>
    <dbReference type="NCBI Taxonomy" id="1032476"/>
    <lineage>
        <taxon>Bacteria</taxon>
        <taxon>Bacillati</taxon>
        <taxon>Actinomycetota</taxon>
        <taxon>Actinomycetes</taxon>
        <taxon>Streptosporangiales</taxon>
        <taxon>Streptosporangiaceae</taxon>
        <taxon>Nonomuraea</taxon>
    </lineage>
</organism>
<dbReference type="InterPro" id="IPR001282">
    <property type="entry name" value="G6P_DH"/>
</dbReference>
<proteinExistence type="inferred from homology"/>
<evidence type="ECO:0000256" key="2">
    <source>
        <dbReference type="ARBA" id="ARBA00022526"/>
    </source>
</evidence>
<feature type="binding site" evidence="6">
    <location>
        <position position="321"/>
    </location>
    <ligand>
        <name>substrate</name>
    </ligand>
</feature>
<feature type="binding site" evidence="6">
    <location>
        <position position="45"/>
    </location>
    <ligand>
        <name>NADP(+)</name>
        <dbReference type="ChEBI" id="CHEBI:58349"/>
    </ligand>
</feature>
<dbReference type="PIRSF" id="PIRSF000110">
    <property type="entry name" value="G6PD"/>
    <property type="match status" value="1"/>
</dbReference>
<comment type="similarity">
    <text evidence="6">Belongs to the glucose-6-phosphate dehydrogenase family.</text>
</comment>
<dbReference type="InterPro" id="IPR022675">
    <property type="entry name" value="G6P_DH_C"/>
</dbReference>
<evidence type="ECO:0000256" key="5">
    <source>
        <dbReference type="ARBA" id="ARBA00023277"/>
    </source>
</evidence>
<feature type="binding site" evidence="6">
    <location>
        <position position="138"/>
    </location>
    <ligand>
        <name>NADP(+)</name>
        <dbReference type="ChEBI" id="CHEBI:58349"/>
    </ligand>
</feature>
<dbReference type="PRINTS" id="PR00079">
    <property type="entry name" value="G6PDHDRGNASE"/>
</dbReference>
<dbReference type="GO" id="GO:0050661">
    <property type="term" value="F:NADP binding"/>
    <property type="evidence" value="ECO:0007669"/>
    <property type="project" value="UniProtKB-UniRule"/>
</dbReference>
<dbReference type="PANTHER" id="PTHR23429">
    <property type="entry name" value="GLUCOSE-6-PHOSPHATE 1-DEHYDROGENASE G6PD"/>
    <property type="match status" value="1"/>
</dbReference>
<dbReference type="InterPro" id="IPR022674">
    <property type="entry name" value="G6P_DH_NAD-bd"/>
</dbReference>
<dbReference type="AlphaFoldDB" id="A0A7W0HNU0"/>
<comment type="caution">
    <text evidence="10">The sequence shown here is derived from an EMBL/GenBank/DDBJ whole genome shotgun (WGS) entry which is preliminary data.</text>
</comment>
<evidence type="ECO:0000313" key="10">
    <source>
        <dbReference type="EMBL" id="MBA2890169.1"/>
    </source>
</evidence>
<dbReference type="Pfam" id="PF00479">
    <property type="entry name" value="G6PD_N"/>
    <property type="match status" value="1"/>
</dbReference>
<keyword evidence="11" id="KW-1185">Reference proteome</keyword>
<feature type="binding site" evidence="6">
    <location>
        <position position="316"/>
    </location>
    <ligand>
        <name>substrate</name>
    </ligand>
</feature>
<evidence type="ECO:0000256" key="1">
    <source>
        <dbReference type="ARBA" id="ARBA00004937"/>
    </source>
</evidence>
<feature type="binding site" evidence="6">
    <location>
        <position position="168"/>
    </location>
    <ligand>
        <name>substrate</name>
    </ligand>
</feature>
<keyword evidence="3 6" id="KW-0521">NADP</keyword>
<feature type="binding site" evidence="6">
    <location>
        <position position="225"/>
    </location>
    <ligand>
        <name>substrate</name>
    </ligand>
</feature>
<dbReference type="PANTHER" id="PTHR23429:SF0">
    <property type="entry name" value="GLUCOSE-6-PHOSPHATE 1-DEHYDROGENASE"/>
    <property type="match status" value="1"/>
</dbReference>
<feature type="binding site" evidence="6">
    <location>
        <position position="206"/>
    </location>
    <ligand>
        <name>substrate</name>
    </ligand>
</feature>
<dbReference type="Pfam" id="PF02781">
    <property type="entry name" value="G6PD_C"/>
    <property type="match status" value="1"/>
</dbReference>
<dbReference type="EMBL" id="JACDUR010000002">
    <property type="protein sequence ID" value="MBA2890169.1"/>
    <property type="molecule type" value="Genomic_DNA"/>
</dbReference>
<evidence type="ECO:0000256" key="7">
    <source>
        <dbReference type="SAM" id="MobiDB-lite"/>
    </source>
</evidence>
<evidence type="ECO:0000256" key="3">
    <source>
        <dbReference type="ARBA" id="ARBA00022857"/>
    </source>
</evidence>
<feature type="binding site" evidence="6">
    <location>
        <position position="172"/>
    </location>
    <ligand>
        <name>substrate</name>
    </ligand>
</feature>
<dbReference type="HAMAP" id="MF_00966">
    <property type="entry name" value="G6PD"/>
    <property type="match status" value="1"/>
</dbReference>
<evidence type="ECO:0000259" key="8">
    <source>
        <dbReference type="Pfam" id="PF00479"/>
    </source>
</evidence>
<evidence type="ECO:0000313" key="11">
    <source>
        <dbReference type="Proteomes" id="UP000530928"/>
    </source>
</evidence>
<feature type="active site" description="Proton acceptor" evidence="6">
    <location>
        <position position="230"/>
    </location>
</feature>
<accession>A0A7W0HNU0</accession>
<protein>
    <recommendedName>
        <fullName evidence="6">Glucose-6-phosphate 1-dehydrogenase</fullName>
        <shortName evidence="6">G6PD</shortName>
        <ecNumber evidence="6">1.1.1.49</ecNumber>
    </recommendedName>
</protein>
<dbReference type="GO" id="GO:0006006">
    <property type="term" value="P:glucose metabolic process"/>
    <property type="evidence" value="ECO:0007669"/>
    <property type="project" value="UniProtKB-KW"/>
</dbReference>
<feature type="compositionally biased region" description="Basic and acidic residues" evidence="7">
    <location>
        <begin position="434"/>
        <end position="443"/>
    </location>
</feature>
<comment type="caution">
    <text evidence="6">Lacks conserved residue(s) required for the propagation of feature annotation.</text>
</comment>
<comment type="pathway">
    <text evidence="1 6">Carbohydrate degradation; pentose phosphate pathway; D-ribulose 5-phosphate from D-glucose 6-phosphate (oxidative stage): step 1/3.</text>
</comment>
<dbReference type="GO" id="GO:0004345">
    <property type="term" value="F:glucose-6-phosphate dehydrogenase activity"/>
    <property type="evidence" value="ECO:0007669"/>
    <property type="project" value="UniProtKB-UniRule"/>
</dbReference>
<dbReference type="RefSeq" id="WP_181609014.1">
    <property type="nucleotide sequence ID" value="NZ_BAABAM010000006.1"/>
</dbReference>
<feature type="region of interest" description="Disordered" evidence="7">
    <location>
        <begin position="427"/>
        <end position="452"/>
    </location>
</feature>
<keyword evidence="4 6" id="KW-0560">Oxidoreductase</keyword>
<name>A0A7W0HNU0_9ACTN</name>
<reference evidence="10 11" key="1">
    <citation type="submission" date="2020-07" db="EMBL/GenBank/DDBJ databases">
        <title>Genomic Encyclopedia of Type Strains, Phase IV (KMG-IV): sequencing the most valuable type-strain genomes for metagenomic binning, comparative biology and taxonomic classification.</title>
        <authorList>
            <person name="Goeker M."/>
        </authorList>
    </citation>
    <scope>NUCLEOTIDE SEQUENCE [LARGE SCALE GENOMIC DNA]</scope>
    <source>
        <strain evidence="10 11">DSM 45533</strain>
    </source>
</reference>
<evidence type="ECO:0000256" key="4">
    <source>
        <dbReference type="ARBA" id="ARBA00023002"/>
    </source>
</evidence>
<keyword evidence="5 6" id="KW-0119">Carbohydrate metabolism</keyword>